<dbReference type="InterPro" id="IPR043128">
    <property type="entry name" value="Rev_trsase/Diguanyl_cyclase"/>
</dbReference>
<evidence type="ECO:0000259" key="3">
    <source>
        <dbReference type="PROSITE" id="PS50887"/>
    </source>
</evidence>
<dbReference type="STRING" id="335543.Sfum_3257"/>
<accession>A0LNC8</accession>
<dbReference type="InterPro" id="IPR050469">
    <property type="entry name" value="Diguanylate_Cyclase"/>
</dbReference>
<feature type="domain" description="GGDEF" evidence="3">
    <location>
        <begin position="406"/>
        <end position="531"/>
    </location>
</feature>
<dbReference type="InterPro" id="IPR029787">
    <property type="entry name" value="Nucleotide_cyclase"/>
</dbReference>
<dbReference type="eggNOG" id="COG0467">
    <property type="taxonomic scope" value="Bacteria"/>
</dbReference>
<dbReference type="NCBIfam" id="TIGR00254">
    <property type="entry name" value="GGDEF"/>
    <property type="match status" value="1"/>
</dbReference>
<organism evidence="4 5">
    <name type="scientific">Syntrophobacter fumaroxidans (strain DSM 10017 / MPOB)</name>
    <dbReference type="NCBI Taxonomy" id="335543"/>
    <lineage>
        <taxon>Bacteria</taxon>
        <taxon>Pseudomonadati</taxon>
        <taxon>Thermodesulfobacteriota</taxon>
        <taxon>Syntrophobacteria</taxon>
        <taxon>Syntrophobacterales</taxon>
        <taxon>Syntrophobacteraceae</taxon>
        <taxon>Syntrophobacter</taxon>
    </lineage>
</organism>
<dbReference type="Gene3D" id="3.30.70.270">
    <property type="match status" value="1"/>
</dbReference>
<dbReference type="GO" id="GO:0052621">
    <property type="term" value="F:diguanylate cyclase activity"/>
    <property type="evidence" value="ECO:0007669"/>
    <property type="project" value="UniProtKB-EC"/>
</dbReference>
<keyword evidence="5" id="KW-1185">Reference proteome</keyword>
<proteinExistence type="predicted"/>
<dbReference type="CDD" id="cd01949">
    <property type="entry name" value="GGDEF"/>
    <property type="match status" value="1"/>
</dbReference>
<protein>
    <recommendedName>
        <fullName evidence="1">diguanylate cyclase</fullName>
        <ecNumber evidence="1">2.7.7.65</ecNumber>
    </recommendedName>
</protein>
<dbReference type="Pfam" id="PF14417">
    <property type="entry name" value="MEDS"/>
    <property type="match status" value="1"/>
</dbReference>
<dbReference type="PANTHER" id="PTHR45138">
    <property type="entry name" value="REGULATORY COMPONENTS OF SENSORY TRANSDUCTION SYSTEM"/>
    <property type="match status" value="1"/>
</dbReference>
<dbReference type="AlphaFoldDB" id="A0LNC8"/>
<dbReference type="PANTHER" id="PTHR45138:SF9">
    <property type="entry name" value="DIGUANYLATE CYCLASE DGCM-RELATED"/>
    <property type="match status" value="1"/>
</dbReference>
<dbReference type="EC" id="2.7.7.65" evidence="1"/>
<sequence length="531" mass="57825">MSDLLPGDHLCYLYESERERREVLIMFVRQGLDWHEKILYVADPPGFEGLAEGLRAQGVDPAGYVESGQITVLAPSSLFGTDRGFDPAAMIEIIEDETEKAMDQGFNGLRVTVETQGVLKETAGEHRLLEFENLLNGFFPGKRCLALCQYHSEDFSPALFHQVLAIHPAVLAGNSVHRNPYYVPPRSPEAEGDAMPDVETWLERLGAGEGPVKAGGAGSSGMVATLFRWEYPEVLEQYLDELSEVAVAILDRGKNILHCNRGFLRLLNQSNDPGGRNLAEFLIADSLAHLPFPPPGAHKKTRLNFLPTGSVVHTLNCFIFGTLQGYVIVGERIMLTNNDIVAGISNLTNELASVTHELQKKCVALERANAVIGKLAVSDPVTGLFNSRSLMAELSRAVSLARRHGGPLSLAVGGPDPLTPARTHDRSEETLKDFVALLAGSCRKEDFFACLEGGRFAVILPHTDLSGAAVFAKKITESFVRPAASETAENLTVSFGITGFAREDTPENIIRRAATALDEARRAGGNRVEER</sequence>
<dbReference type="EMBL" id="CP000478">
    <property type="protein sequence ID" value="ABK18930.1"/>
    <property type="molecule type" value="Genomic_DNA"/>
</dbReference>
<dbReference type="Pfam" id="PF13188">
    <property type="entry name" value="PAS_8"/>
    <property type="match status" value="1"/>
</dbReference>
<dbReference type="Proteomes" id="UP000001784">
    <property type="component" value="Chromosome"/>
</dbReference>
<dbReference type="eggNOG" id="COG3706">
    <property type="taxonomic scope" value="Bacteria"/>
</dbReference>
<dbReference type="PROSITE" id="PS50887">
    <property type="entry name" value="GGDEF"/>
    <property type="match status" value="1"/>
</dbReference>
<name>A0LNC8_SYNFM</name>
<dbReference type="KEGG" id="sfu:Sfum_3257"/>
<comment type="catalytic activity">
    <reaction evidence="2">
        <text>2 GTP = 3',3'-c-di-GMP + 2 diphosphate</text>
        <dbReference type="Rhea" id="RHEA:24898"/>
        <dbReference type="ChEBI" id="CHEBI:33019"/>
        <dbReference type="ChEBI" id="CHEBI:37565"/>
        <dbReference type="ChEBI" id="CHEBI:58805"/>
        <dbReference type="EC" id="2.7.7.65"/>
    </reaction>
</comment>
<dbReference type="SMART" id="SM00267">
    <property type="entry name" value="GGDEF"/>
    <property type="match status" value="1"/>
</dbReference>
<evidence type="ECO:0000256" key="2">
    <source>
        <dbReference type="ARBA" id="ARBA00034247"/>
    </source>
</evidence>
<evidence type="ECO:0000313" key="5">
    <source>
        <dbReference type="Proteomes" id="UP000001784"/>
    </source>
</evidence>
<dbReference type="HOGENOM" id="CLU_512787_0_0_7"/>
<dbReference type="InterPro" id="IPR025847">
    <property type="entry name" value="MEDS_domain"/>
</dbReference>
<evidence type="ECO:0000313" key="4">
    <source>
        <dbReference type="EMBL" id="ABK18930.1"/>
    </source>
</evidence>
<gene>
    <name evidence="4" type="ordered locus">Sfum_3257</name>
</gene>
<reference evidence="4 5" key="1">
    <citation type="submission" date="2006-10" db="EMBL/GenBank/DDBJ databases">
        <title>Complete sequence of Syntrophobacter fumaroxidans MPOB.</title>
        <authorList>
            <consortium name="US DOE Joint Genome Institute"/>
            <person name="Copeland A."/>
            <person name="Lucas S."/>
            <person name="Lapidus A."/>
            <person name="Barry K."/>
            <person name="Detter J.C."/>
            <person name="Glavina del Rio T."/>
            <person name="Hammon N."/>
            <person name="Israni S."/>
            <person name="Pitluck S."/>
            <person name="Goltsman E.G."/>
            <person name="Martinez M."/>
            <person name="Schmutz J."/>
            <person name="Larimer F."/>
            <person name="Land M."/>
            <person name="Hauser L."/>
            <person name="Kyrpides N."/>
            <person name="Kim E."/>
            <person name="Boone D.R."/>
            <person name="Brockman F."/>
            <person name="Culley D."/>
            <person name="Ferry J."/>
            <person name="Gunsalus R."/>
            <person name="McInerney M.J."/>
            <person name="Morrison M."/>
            <person name="Plugge C."/>
            <person name="Rohlin L."/>
            <person name="Scholten J."/>
            <person name="Sieber J."/>
            <person name="Stams A.J.M."/>
            <person name="Worm P."/>
            <person name="Henstra A.M."/>
            <person name="Richardson P."/>
        </authorList>
    </citation>
    <scope>NUCLEOTIDE SEQUENCE [LARGE SCALE GENOMIC DNA]</scope>
    <source>
        <strain evidence="5">DSM 10017 / MPOB</strain>
    </source>
</reference>
<dbReference type="InterPro" id="IPR000014">
    <property type="entry name" value="PAS"/>
</dbReference>
<dbReference type="Pfam" id="PF00990">
    <property type="entry name" value="GGDEF"/>
    <property type="match status" value="1"/>
</dbReference>
<evidence type="ECO:0000256" key="1">
    <source>
        <dbReference type="ARBA" id="ARBA00012528"/>
    </source>
</evidence>
<dbReference type="SUPFAM" id="SSF55073">
    <property type="entry name" value="Nucleotide cyclase"/>
    <property type="match status" value="1"/>
</dbReference>
<dbReference type="InterPro" id="IPR000160">
    <property type="entry name" value="GGDEF_dom"/>
</dbReference>
<dbReference type="InParanoid" id="A0LNC8"/>